<name>A0AAV7RPG6_PLEWA</name>
<proteinExistence type="predicted"/>
<keyword evidence="3" id="KW-1185">Reference proteome</keyword>
<organism evidence="2 3">
    <name type="scientific">Pleurodeles waltl</name>
    <name type="common">Iberian ribbed newt</name>
    <dbReference type="NCBI Taxonomy" id="8319"/>
    <lineage>
        <taxon>Eukaryota</taxon>
        <taxon>Metazoa</taxon>
        <taxon>Chordata</taxon>
        <taxon>Craniata</taxon>
        <taxon>Vertebrata</taxon>
        <taxon>Euteleostomi</taxon>
        <taxon>Amphibia</taxon>
        <taxon>Batrachia</taxon>
        <taxon>Caudata</taxon>
        <taxon>Salamandroidea</taxon>
        <taxon>Salamandridae</taxon>
        <taxon>Pleurodelinae</taxon>
        <taxon>Pleurodeles</taxon>
    </lineage>
</organism>
<feature type="signal peptide" evidence="1">
    <location>
        <begin position="1"/>
        <end position="17"/>
    </location>
</feature>
<comment type="caution">
    <text evidence="2">The sequence shown here is derived from an EMBL/GenBank/DDBJ whole genome shotgun (WGS) entry which is preliminary data.</text>
</comment>
<gene>
    <name evidence="2" type="ORF">NDU88_007429</name>
</gene>
<keyword evidence="1" id="KW-0732">Signal</keyword>
<dbReference type="Proteomes" id="UP001066276">
    <property type="component" value="Chromosome 5"/>
</dbReference>
<reference evidence="2" key="1">
    <citation type="journal article" date="2022" name="bioRxiv">
        <title>Sequencing and chromosome-scale assembly of the giantPleurodeles waltlgenome.</title>
        <authorList>
            <person name="Brown T."/>
            <person name="Elewa A."/>
            <person name="Iarovenko S."/>
            <person name="Subramanian E."/>
            <person name="Araus A.J."/>
            <person name="Petzold A."/>
            <person name="Susuki M."/>
            <person name="Suzuki K.-i.T."/>
            <person name="Hayashi T."/>
            <person name="Toyoda A."/>
            <person name="Oliveira C."/>
            <person name="Osipova E."/>
            <person name="Leigh N.D."/>
            <person name="Simon A."/>
            <person name="Yun M.H."/>
        </authorList>
    </citation>
    <scope>NUCLEOTIDE SEQUENCE</scope>
    <source>
        <strain evidence="2">20211129_DDA</strain>
        <tissue evidence="2">Liver</tissue>
    </source>
</reference>
<protein>
    <recommendedName>
        <fullName evidence="4">Secreted protein</fullName>
    </recommendedName>
</protein>
<feature type="chain" id="PRO_5043642001" description="Secreted protein" evidence="1">
    <location>
        <begin position="18"/>
        <end position="132"/>
    </location>
</feature>
<dbReference type="EMBL" id="JANPWB010000009">
    <property type="protein sequence ID" value="KAJ1154686.1"/>
    <property type="molecule type" value="Genomic_DNA"/>
</dbReference>
<evidence type="ECO:0000256" key="1">
    <source>
        <dbReference type="SAM" id="SignalP"/>
    </source>
</evidence>
<sequence>MIKGLWSLLSLTPVPLALNLVTQAALCWYAAVASSKVASLGRWALHCGLRLSVRLQAVDDAALSSTVLADFRQTSRYLSGPRILRFREAVARLPEKCSAPAGAEIRLGARSSILGWPFSSVAKPRPPQSLNS</sequence>
<dbReference type="AlphaFoldDB" id="A0AAV7RPG6"/>
<accession>A0AAV7RPG6</accession>
<evidence type="ECO:0008006" key="4">
    <source>
        <dbReference type="Google" id="ProtNLM"/>
    </source>
</evidence>
<evidence type="ECO:0000313" key="3">
    <source>
        <dbReference type="Proteomes" id="UP001066276"/>
    </source>
</evidence>
<evidence type="ECO:0000313" key="2">
    <source>
        <dbReference type="EMBL" id="KAJ1154686.1"/>
    </source>
</evidence>